<comment type="subunit">
    <text evidence="10">Monomer.</text>
</comment>
<comment type="similarity">
    <text evidence="1 10">Belongs to the DNA polymerase type-Y family.</text>
</comment>
<keyword evidence="10" id="KW-0963">Cytoplasm</keyword>
<evidence type="ECO:0000256" key="3">
    <source>
        <dbReference type="ARBA" id="ARBA00022679"/>
    </source>
</evidence>
<dbReference type="Gene3D" id="3.40.1170.60">
    <property type="match status" value="1"/>
</dbReference>
<comment type="subcellular location">
    <subcellularLocation>
        <location evidence="10">Cytoplasm</location>
    </subcellularLocation>
</comment>
<organism evidence="12 13">
    <name type="scientific">Geovibrio thiophilus</name>
    <dbReference type="NCBI Taxonomy" id="139438"/>
    <lineage>
        <taxon>Bacteria</taxon>
        <taxon>Pseudomonadati</taxon>
        <taxon>Deferribacterota</taxon>
        <taxon>Deferribacteres</taxon>
        <taxon>Deferribacterales</taxon>
        <taxon>Geovibrionaceae</taxon>
        <taxon>Geovibrio</taxon>
    </lineage>
</organism>
<dbReference type="GO" id="GO:0003684">
    <property type="term" value="F:damaged DNA binding"/>
    <property type="evidence" value="ECO:0007669"/>
    <property type="project" value="InterPro"/>
</dbReference>
<dbReference type="SUPFAM" id="SSF56672">
    <property type="entry name" value="DNA/RNA polymerases"/>
    <property type="match status" value="1"/>
</dbReference>
<dbReference type="InterPro" id="IPR001126">
    <property type="entry name" value="UmuC"/>
</dbReference>
<feature type="binding site" evidence="10">
    <location>
        <position position="100"/>
    </location>
    <ligand>
        <name>Mg(2+)</name>
        <dbReference type="ChEBI" id="CHEBI:18420"/>
    </ligand>
</feature>
<accession>A0A410JYC6</accession>
<dbReference type="CDD" id="cd03586">
    <property type="entry name" value="PolY_Pol_IV_kappa"/>
    <property type="match status" value="1"/>
</dbReference>
<dbReference type="EC" id="2.7.7.7" evidence="10"/>
<reference evidence="12 13" key="1">
    <citation type="submission" date="2019-01" db="EMBL/GenBank/DDBJ databases">
        <title>Geovibrio thiophilus DSM 11263, complete genome.</title>
        <authorList>
            <person name="Spring S."/>
            <person name="Bunk B."/>
            <person name="Sproer C."/>
        </authorList>
    </citation>
    <scope>NUCLEOTIDE SEQUENCE [LARGE SCALE GENOMIC DNA]</scope>
    <source>
        <strain evidence="12 13">DSM 11263</strain>
    </source>
</reference>
<dbReference type="OrthoDB" id="9808813at2"/>
<evidence type="ECO:0000256" key="6">
    <source>
        <dbReference type="ARBA" id="ARBA00022763"/>
    </source>
</evidence>
<keyword evidence="5 10" id="KW-0479">Metal-binding</keyword>
<dbReference type="GO" id="GO:0003887">
    <property type="term" value="F:DNA-directed DNA polymerase activity"/>
    <property type="evidence" value="ECO:0007669"/>
    <property type="project" value="UniProtKB-UniRule"/>
</dbReference>
<dbReference type="Pfam" id="PF11798">
    <property type="entry name" value="IMS_HHH"/>
    <property type="match status" value="1"/>
</dbReference>
<dbReference type="InterPro" id="IPR024728">
    <property type="entry name" value="PolY_HhH_motif"/>
</dbReference>
<keyword evidence="2 10" id="KW-0515">Mutator protein</keyword>
<evidence type="ECO:0000313" key="13">
    <source>
        <dbReference type="Proteomes" id="UP000287502"/>
    </source>
</evidence>
<evidence type="ECO:0000256" key="10">
    <source>
        <dbReference type="HAMAP-Rule" id="MF_01113"/>
    </source>
</evidence>
<name>A0A410JYC6_9BACT</name>
<comment type="catalytic activity">
    <reaction evidence="10">
        <text>DNA(n) + a 2'-deoxyribonucleoside 5'-triphosphate = DNA(n+1) + diphosphate</text>
        <dbReference type="Rhea" id="RHEA:22508"/>
        <dbReference type="Rhea" id="RHEA-COMP:17339"/>
        <dbReference type="Rhea" id="RHEA-COMP:17340"/>
        <dbReference type="ChEBI" id="CHEBI:33019"/>
        <dbReference type="ChEBI" id="CHEBI:61560"/>
        <dbReference type="ChEBI" id="CHEBI:173112"/>
        <dbReference type="EC" id="2.7.7.7"/>
    </reaction>
</comment>
<dbReference type="GO" id="GO:0009432">
    <property type="term" value="P:SOS response"/>
    <property type="evidence" value="ECO:0007669"/>
    <property type="project" value="TreeGrafter"/>
</dbReference>
<keyword evidence="7 10" id="KW-0460">Magnesium</keyword>
<keyword evidence="13" id="KW-1185">Reference proteome</keyword>
<evidence type="ECO:0000256" key="5">
    <source>
        <dbReference type="ARBA" id="ARBA00022723"/>
    </source>
</evidence>
<dbReference type="GO" id="GO:0042276">
    <property type="term" value="P:error-prone translesion synthesis"/>
    <property type="evidence" value="ECO:0007669"/>
    <property type="project" value="TreeGrafter"/>
</dbReference>
<dbReference type="InterPro" id="IPR050116">
    <property type="entry name" value="DNA_polymerase-Y"/>
</dbReference>
<dbReference type="AlphaFoldDB" id="A0A410JYC6"/>
<feature type="binding site" evidence="10">
    <location>
        <position position="6"/>
    </location>
    <ligand>
        <name>Mg(2+)</name>
        <dbReference type="ChEBI" id="CHEBI:18420"/>
    </ligand>
</feature>
<evidence type="ECO:0000259" key="11">
    <source>
        <dbReference type="PROSITE" id="PS50173"/>
    </source>
</evidence>
<dbReference type="SUPFAM" id="SSF100879">
    <property type="entry name" value="Lesion bypass DNA polymerase (Y-family), little finger domain"/>
    <property type="match status" value="1"/>
</dbReference>
<evidence type="ECO:0000256" key="9">
    <source>
        <dbReference type="ARBA" id="ARBA00023204"/>
    </source>
</evidence>
<dbReference type="EMBL" id="CP035108">
    <property type="protein sequence ID" value="QAR33119.1"/>
    <property type="molecule type" value="Genomic_DNA"/>
</dbReference>
<dbReference type="PANTHER" id="PTHR11076">
    <property type="entry name" value="DNA REPAIR POLYMERASE UMUC / TRANSFERASE FAMILY MEMBER"/>
    <property type="match status" value="1"/>
</dbReference>
<keyword evidence="4 10" id="KW-0548">Nucleotidyltransferase</keyword>
<dbReference type="InterPro" id="IPR022880">
    <property type="entry name" value="DNApol_IV"/>
</dbReference>
<keyword evidence="9 10" id="KW-0234">DNA repair</keyword>
<dbReference type="Gene3D" id="3.30.1490.100">
    <property type="entry name" value="DNA polymerase, Y-family, little finger domain"/>
    <property type="match status" value="1"/>
</dbReference>
<dbReference type="InterPro" id="IPR043128">
    <property type="entry name" value="Rev_trsase/Diguanyl_cyclase"/>
</dbReference>
<evidence type="ECO:0000256" key="7">
    <source>
        <dbReference type="ARBA" id="ARBA00022842"/>
    </source>
</evidence>
<keyword evidence="8 10" id="KW-0239">DNA-directed DNA polymerase</keyword>
<dbReference type="FunFam" id="3.40.1170.60:FF:000003">
    <property type="entry name" value="DNA polymerase eta"/>
    <property type="match status" value="1"/>
</dbReference>
<sequence>MILCMDMDAFFASVEQASNPALRGKPIAVVGAKERTVVVTSSYEARKYGVKTGMSKYEALKVCPFLTVVAARNRKYTYVSREITAFLYKITPCVEPYSIDEAFLDISGTGIAPQDAAYMIKSFVKKNFGITCSIGAGSNKFIAKMASGVKKPDGYYCVENDKAIEFLDRFRLKDFWGIGRRLAKRFADMGVFTPADLRAMGRERLVEIFGVNGGYLYGLACGEHTSAVKTEEEPMKSIGHSLTLPENISTREEAAGYLLQLSDMVSSRARRLRYSGKTITVTIRYPDMGTFSQAHTIPFFTSATHHIYAEALEVFDKLWNGKDIRLLGVCISSLVPDCVTLYNIEDSGKNWEGLYSVMDEINTKYGERTLQFGSVLNCRRKGSSVISPAWRPSGDRHVNIMDGN</sequence>
<dbReference type="InterPro" id="IPR036775">
    <property type="entry name" value="DNA_pol_Y-fam_lit_finger_sf"/>
</dbReference>
<dbReference type="Pfam" id="PF00817">
    <property type="entry name" value="IMS"/>
    <property type="match status" value="1"/>
</dbReference>
<dbReference type="GO" id="GO:0006261">
    <property type="term" value="P:DNA-templated DNA replication"/>
    <property type="evidence" value="ECO:0007669"/>
    <property type="project" value="UniProtKB-UniRule"/>
</dbReference>
<evidence type="ECO:0000256" key="4">
    <source>
        <dbReference type="ARBA" id="ARBA00022695"/>
    </source>
</evidence>
<dbReference type="Gene3D" id="3.30.70.270">
    <property type="match status" value="1"/>
</dbReference>
<gene>
    <name evidence="10" type="primary">dinB</name>
    <name evidence="12" type="ORF">EP073_06810</name>
</gene>
<keyword evidence="3 10" id="KW-0808">Transferase</keyword>
<keyword evidence="10" id="KW-0238">DNA-binding</keyword>
<comment type="function">
    <text evidence="10">Poorly processive, error-prone DNA polymerase involved in untargeted mutagenesis. Copies undamaged DNA at stalled replication forks, which arise in vivo from mismatched or misaligned primer ends. These misaligned primers can be extended by PolIV. Exhibits no 3'-5' exonuclease (proofreading) activity. May be involved in translesional synthesis, in conjunction with the beta clamp from PolIII.</text>
</comment>
<feature type="active site" evidence="10">
    <location>
        <position position="101"/>
    </location>
</feature>
<dbReference type="PROSITE" id="PS50173">
    <property type="entry name" value="UMUC"/>
    <property type="match status" value="1"/>
</dbReference>
<keyword evidence="6 10" id="KW-0227">DNA damage</keyword>
<dbReference type="Gene3D" id="1.10.150.20">
    <property type="entry name" value="5' to 3' exonuclease, C-terminal subdomain"/>
    <property type="match status" value="1"/>
</dbReference>
<dbReference type="Pfam" id="PF11799">
    <property type="entry name" value="IMS_C"/>
    <property type="match status" value="1"/>
</dbReference>
<dbReference type="GO" id="GO:0005829">
    <property type="term" value="C:cytosol"/>
    <property type="evidence" value="ECO:0007669"/>
    <property type="project" value="TreeGrafter"/>
</dbReference>
<dbReference type="KEGG" id="gtl:EP073_06810"/>
<protein>
    <recommendedName>
        <fullName evidence="10">DNA polymerase IV</fullName>
        <shortName evidence="10">Pol IV</shortName>
        <ecNumber evidence="10">2.7.7.7</ecNumber>
    </recommendedName>
</protein>
<dbReference type="GO" id="GO:0006281">
    <property type="term" value="P:DNA repair"/>
    <property type="evidence" value="ECO:0007669"/>
    <property type="project" value="UniProtKB-UniRule"/>
</dbReference>
<evidence type="ECO:0000256" key="8">
    <source>
        <dbReference type="ARBA" id="ARBA00022932"/>
    </source>
</evidence>
<dbReference type="InterPro" id="IPR017961">
    <property type="entry name" value="DNA_pol_Y-fam_little_finger"/>
</dbReference>
<dbReference type="GO" id="GO:0000287">
    <property type="term" value="F:magnesium ion binding"/>
    <property type="evidence" value="ECO:0007669"/>
    <property type="project" value="UniProtKB-UniRule"/>
</dbReference>
<comment type="cofactor">
    <cofactor evidence="10">
        <name>Mg(2+)</name>
        <dbReference type="ChEBI" id="CHEBI:18420"/>
    </cofactor>
    <text evidence="10">Binds 2 magnesium ions per subunit.</text>
</comment>
<evidence type="ECO:0000256" key="2">
    <source>
        <dbReference type="ARBA" id="ARBA00022457"/>
    </source>
</evidence>
<feature type="site" description="Substrate discrimination" evidence="10">
    <location>
        <position position="11"/>
    </location>
</feature>
<dbReference type="NCBIfam" id="NF002677">
    <property type="entry name" value="PRK02406.1"/>
    <property type="match status" value="1"/>
</dbReference>
<dbReference type="HAMAP" id="MF_01113">
    <property type="entry name" value="DNApol_IV"/>
    <property type="match status" value="1"/>
</dbReference>
<dbReference type="RefSeq" id="WP_128466405.1">
    <property type="nucleotide sequence ID" value="NZ_CP035108.1"/>
</dbReference>
<dbReference type="InterPro" id="IPR043502">
    <property type="entry name" value="DNA/RNA_pol_sf"/>
</dbReference>
<keyword evidence="10" id="KW-0235">DNA replication</keyword>
<dbReference type="PANTHER" id="PTHR11076:SF33">
    <property type="entry name" value="DNA POLYMERASE KAPPA"/>
    <property type="match status" value="1"/>
</dbReference>
<evidence type="ECO:0000313" key="12">
    <source>
        <dbReference type="EMBL" id="QAR33119.1"/>
    </source>
</evidence>
<feature type="domain" description="UmuC" evidence="11">
    <location>
        <begin position="2"/>
        <end position="179"/>
    </location>
</feature>
<evidence type="ECO:0000256" key="1">
    <source>
        <dbReference type="ARBA" id="ARBA00010945"/>
    </source>
</evidence>
<proteinExistence type="inferred from homology"/>
<dbReference type="Proteomes" id="UP000287502">
    <property type="component" value="Chromosome"/>
</dbReference>